<organism evidence="1 2">
    <name type="scientific">Escherichia coli</name>
    <dbReference type="NCBI Taxonomy" id="562"/>
    <lineage>
        <taxon>Bacteria</taxon>
        <taxon>Pseudomonadati</taxon>
        <taxon>Pseudomonadota</taxon>
        <taxon>Gammaproteobacteria</taxon>
        <taxon>Enterobacterales</taxon>
        <taxon>Enterobacteriaceae</taxon>
        <taxon>Escherichia</taxon>
    </lineage>
</organism>
<gene>
    <name evidence="1" type="ORF">SAMEA3752557_05551</name>
</gene>
<accession>A0A2X7FL95</accession>
<proteinExistence type="predicted"/>
<dbReference type="EMBL" id="UCZA01000073">
    <property type="protein sequence ID" value="SQP90857.1"/>
    <property type="molecule type" value="Genomic_DNA"/>
</dbReference>
<dbReference type="Proteomes" id="UP000250671">
    <property type="component" value="Unassembled WGS sequence"/>
</dbReference>
<reference evidence="1 2" key="1">
    <citation type="submission" date="2018-06" db="EMBL/GenBank/DDBJ databases">
        <authorList>
            <consortium name="Pathogen Informatics"/>
            <person name="Doyle S."/>
        </authorList>
    </citation>
    <scope>NUCLEOTIDE SEQUENCE [LARGE SCALE GENOMIC DNA]</scope>
    <source>
        <strain evidence="1 2">VREC0535</strain>
    </source>
</reference>
<name>A0A2X7FL95_ECOLX</name>
<dbReference type="AlphaFoldDB" id="A0A2X7FL95"/>
<evidence type="ECO:0000313" key="1">
    <source>
        <dbReference type="EMBL" id="SQP90857.1"/>
    </source>
</evidence>
<dbReference type="RefSeq" id="WP_089625547.1">
    <property type="nucleotide sequence ID" value="NZ_FZGJ01000065.1"/>
</dbReference>
<evidence type="ECO:0000313" key="2">
    <source>
        <dbReference type="Proteomes" id="UP000250671"/>
    </source>
</evidence>
<sequence>MSEDKPNKDSQDYIDSFDAMGRELPPAFPLSIRFGVVEDICIIDFIDLPSKNTKKVFYSVAITKDHAKKMMSALKKFVDSE</sequence>
<protein>
    <submittedName>
        <fullName evidence="1">Uncharacterized protein</fullName>
    </submittedName>
</protein>